<dbReference type="PANTHER" id="PTHR34853">
    <property type="match status" value="1"/>
</dbReference>
<gene>
    <name evidence="3" type="ORF">FB547_11455</name>
</gene>
<protein>
    <submittedName>
        <fullName evidence="3">Secretory lipase</fullName>
    </submittedName>
</protein>
<dbReference type="PIRSF" id="PIRSF029171">
    <property type="entry name" value="Esterase_LipA"/>
    <property type="match status" value="1"/>
</dbReference>
<keyword evidence="2" id="KW-0472">Membrane</keyword>
<evidence type="ECO:0000313" key="3">
    <source>
        <dbReference type="EMBL" id="TWD75984.1"/>
    </source>
</evidence>
<keyword evidence="2" id="KW-1133">Transmembrane helix</keyword>
<sequence>MKQPNGKKKYGGTVLPHATSAVSEPPARASRRVVMSVLAFAFMAVSSAALALGRLPVGPTAGDMDLSPFYRAAGLLPDAPGVLLREEAMPDQPEIDAAGESRRILHTSTDARWQSGQIPVSGTLFLPVGKAPAAGWPLMAWAHGTLGIADACAPSWTGFRPRDASYINRWLKAGFAVVVTDYQGMGGPGPHPYLNWQVEGRSVLDSARAAIAARPAQISNRVIISGQSQGSGAALGAARLARDYAPELKVLGAVATGLVSTFPTGPVSLPTRNSSNMFLSFAAGGLRDDGPQIDDIVSDKGRQLLETARTACTGEVMKLARKLRIGDLSEALSISMERLGELRIPVTDMPMGNIGVPLFVGTGLADATITPMRQYAAVSALCASGNDVVWIRYEGHGHDGALHGSFGDSMAFARTVMAKKKVSSNCSKIAPPGPPGARQEGLIFNDD</sequence>
<evidence type="ECO:0000313" key="4">
    <source>
        <dbReference type="Proteomes" id="UP000319722"/>
    </source>
</evidence>
<dbReference type="RefSeq" id="WP_222431256.1">
    <property type="nucleotide sequence ID" value="NZ_VIVL01000014.1"/>
</dbReference>
<feature type="transmembrane region" description="Helical" evidence="2">
    <location>
        <begin position="33"/>
        <end position="52"/>
    </location>
</feature>
<dbReference type="PANTHER" id="PTHR34853:SF1">
    <property type="entry name" value="LIPASE 5"/>
    <property type="match status" value="1"/>
</dbReference>
<feature type="region of interest" description="Disordered" evidence="1">
    <location>
        <begin position="1"/>
        <end position="23"/>
    </location>
</feature>
<dbReference type="Pfam" id="PF03583">
    <property type="entry name" value="LIP"/>
    <property type="match status" value="1"/>
</dbReference>
<dbReference type="GO" id="GO:0016042">
    <property type="term" value="P:lipid catabolic process"/>
    <property type="evidence" value="ECO:0007669"/>
    <property type="project" value="InterPro"/>
</dbReference>
<reference evidence="3 4" key="1">
    <citation type="submission" date="2019-06" db="EMBL/GenBank/DDBJ databases">
        <title>Sorghum-associated microbial communities from plants grown in Nebraska, USA.</title>
        <authorList>
            <person name="Schachtman D."/>
        </authorList>
    </citation>
    <scope>NUCLEOTIDE SEQUENCE [LARGE SCALE GENOMIC DNA]</scope>
    <source>
        <strain evidence="3 4">T529</strain>
    </source>
</reference>
<keyword evidence="2" id="KW-0812">Transmembrane</keyword>
<dbReference type="GO" id="GO:0004806">
    <property type="term" value="F:triacylglycerol lipase activity"/>
    <property type="evidence" value="ECO:0007669"/>
    <property type="project" value="InterPro"/>
</dbReference>
<dbReference type="Proteomes" id="UP000319722">
    <property type="component" value="Unassembled WGS sequence"/>
</dbReference>
<feature type="region of interest" description="Disordered" evidence="1">
    <location>
        <begin position="425"/>
        <end position="447"/>
    </location>
</feature>
<dbReference type="SUPFAM" id="SSF53474">
    <property type="entry name" value="alpha/beta-Hydrolases"/>
    <property type="match status" value="1"/>
</dbReference>
<dbReference type="EMBL" id="VIVL01000014">
    <property type="protein sequence ID" value="TWD75984.1"/>
    <property type="molecule type" value="Genomic_DNA"/>
</dbReference>
<name>A0A561BAP5_9BURK</name>
<accession>A0A561BAP5</accession>
<feature type="compositionally biased region" description="Basic residues" evidence="1">
    <location>
        <begin position="1"/>
        <end position="10"/>
    </location>
</feature>
<evidence type="ECO:0000256" key="2">
    <source>
        <dbReference type="SAM" id="Phobius"/>
    </source>
</evidence>
<comment type="caution">
    <text evidence="3">The sequence shown here is derived from an EMBL/GenBank/DDBJ whole genome shotgun (WGS) entry which is preliminary data.</text>
</comment>
<dbReference type="Gene3D" id="3.40.50.1820">
    <property type="entry name" value="alpha/beta hydrolase"/>
    <property type="match status" value="2"/>
</dbReference>
<organism evidence="3 4">
    <name type="scientific">Variovorax beijingensis</name>
    <dbReference type="NCBI Taxonomy" id="2496117"/>
    <lineage>
        <taxon>Bacteria</taxon>
        <taxon>Pseudomonadati</taxon>
        <taxon>Pseudomonadota</taxon>
        <taxon>Betaproteobacteria</taxon>
        <taxon>Burkholderiales</taxon>
        <taxon>Comamonadaceae</taxon>
        <taxon>Variovorax</taxon>
    </lineage>
</organism>
<dbReference type="InterPro" id="IPR029058">
    <property type="entry name" value="AB_hydrolase_fold"/>
</dbReference>
<dbReference type="InterPro" id="IPR005152">
    <property type="entry name" value="Lipase_secreted"/>
</dbReference>
<proteinExistence type="predicted"/>
<evidence type="ECO:0000256" key="1">
    <source>
        <dbReference type="SAM" id="MobiDB-lite"/>
    </source>
</evidence>
<dbReference type="AlphaFoldDB" id="A0A561BAP5"/>